<keyword evidence="4 6" id="KW-1133">Transmembrane helix</keyword>
<evidence type="ECO:0000256" key="2">
    <source>
        <dbReference type="ARBA" id="ARBA00022475"/>
    </source>
</evidence>
<evidence type="ECO:0000313" key="8">
    <source>
        <dbReference type="EMBL" id="GIJ02181.1"/>
    </source>
</evidence>
<evidence type="ECO:0000256" key="3">
    <source>
        <dbReference type="ARBA" id="ARBA00022692"/>
    </source>
</evidence>
<gene>
    <name evidence="8" type="ORF">Sya03_15330</name>
</gene>
<keyword evidence="5 6" id="KW-0472">Membrane</keyword>
<name>A0A8J3Y5G7_9ACTN</name>
<organism evidence="8 9">
    <name type="scientific">Spirilliplanes yamanashiensis</name>
    <dbReference type="NCBI Taxonomy" id="42233"/>
    <lineage>
        <taxon>Bacteria</taxon>
        <taxon>Bacillati</taxon>
        <taxon>Actinomycetota</taxon>
        <taxon>Actinomycetes</taxon>
        <taxon>Micromonosporales</taxon>
        <taxon>Micromonosporaceae</taxon>
        <taxon>Spirilliplanes</taxon>
    </lineage>
</organism>
<dbReference type="InterPro" id="IPR010432">
    <property type="entry name" value="RDD"/>
</dbReference>
<evidence type="ECO:0000259" key="7">
    <source>
        <dbReference type="Pfam" id="PF06271"/>
    </source>
</evidence>
<dbReference type="InterPro" id="IPR051791">
    <property type="entry name" value="Pra-immunoreactive"/>
</dbReference>
<evidence type="ECO:0000256" key="4">
    <source>
        <dbReference type="ARBA" id="ARBA00022989"/>
    </source>
</evidence>
<proteinExistence type="predicted"/>
<comment type="subcellular location">
    <subcellularLocation>
        <location evidence="1">Cell membrane</location>
        <topology evidence="1">Multi-pass membrane protein</topology>
    </subcellularLocation>
</comment>
<comment type="caution">
    <text evidence="8">The sequence shown here is derived from an EMBL/GenBank/DDBJ whole genome shotgun (WGS) entry which is preliminary data.</text>
</comment>
<dbReference type="Pfam" id="PF06271">
    <property type="entry name" value="RDD"/>
    <property type="match status" value="1"/>
</dbReference>
<keyword evidence="9" id="KW-1185">Reference proteome</keyword>
<dbReference type="EMBL" id="BOOY01000008">
    <property type="protein sequence ID" value="GIJ02181.1"/>
    <property type="molecule type" value="Genomic_DNA"/>
</dbReference>
<evidence type="ECO:0000256" key="1">
    <source>
        <dbReference type="ARBA" id="ARBA00004651"/>
    </source>
</evidence>
<dbReference type="PANTHER" id="PTHR36115">
    <property type="entry name" value="PROLINE-RICH ANTIGEN HOMOLOG-RELATED"/>
    <property type="match status" value="1"/>
</dbReference>
<keyword evidence="2" id="KW-1003">Cell membrane</keyword>
<dbReference type="GO" id="GO:0005886">
    <property type="term" value="C:plasma membrane"/>
    <property type="evidence" value="ECO:0007669"/>
    <property type="project" value="UniProtKB-SubCell"/>
</dbReference>
<dbReference type="PANTHER" id="PTHR36115:SF4">
    <property type="entry name" value="MEMBRANE PROTEIN"/>
    <property type="match status" value="1"/>
</dbReference>
<reference evidence="8" key="1">
    <citation type="submission" date="2021-01" db="EMBL/GenBank/DDBJ databases">
        <title>Whole genome shotgun sequence of Spirilliplanes yamanashiensis NBRC 15828.</title>
        <authorList>
            <person name="Komaki H."/>
            <person name="Tamura T."/>
        </authorList>
    </citation>
    <scope>NUCLEOTIDE SEQUENCE</scope>
    <source>
        <strain evidence="8">NBRC 15828</strain>
    </source>
</reference>
<keyword evidence="3 6" id="KW-0812">Transmembrane</keyword>
<evidence type="ECO:0000256" key="6">
    <source>
        <dbReference type="SAM" id="Phobius"/>
    </source>
</evidence>
<dbReference type="Proteomes" id="UP000652013">
    <property type="component" value="Unassembled WGS sequence"/>
</dbReference>
<evidence type="ECO:0000256" key="5">
    <source>
        <dbReference type="ARBA" id="ARBA00023136"/>
    </source>
</evidence>
<dbReference type="AlphaFoldDB" id="A0A8J3Y5G7"/>
<evidence type="ECO:0000313" key="9">
    <source>
        <dbReference type="Proteomes" id="UP000652013"/>
    </source>
</evidence>
<protein>
    <recommendedName>
        <fullName evidence="7">RDD domain-containing protein</fullName>
    </recommendedName>
</protein>
<accession>A0A8J3Y5G7</accession>
<sequence>MRVTYPPPAHPPAYPPPHYWAPPPPPVAPDGRLLADFGDRLVARIIDVAILTGVAMVVMLPVVGLVIWQTVQNPPEPGASLLDVVGPWLLMYAGLTLLAFAVSYLYEVEYCFRQGGRTVGKRVMKLRIVPLRPGAVYHRGFAVKRWLIMDVVSAFLPGFTYVDGLYQLGDKPYRQCLHDKYATTVVVKDPA</sequence>
<feature type="transmembrane region" description="Helical" evidence="6">
    <location>
        <begin position="88"/>
        <end position="106"/>
    </location>
</feature>
<feature type="domain" description="RDD" evidence="7">
    <location>
        <begin position="35"/>
        <end position="182"/>
    </location>
</feature>
<feature type="transmembrane region" description="Helical" evidence="6">
    <location>
        <begin position="48"/>
        <end position="68"/>
    </location>
</feature>